<evidence type="ECO:0000313" key="7">
    <source>
        <dbReference type="Proteomes" id="UP000440578"/>
    </source>
</evidence>
<reference evidence="6 7" key="1">
    <citation type="submission" date="2019-07" db="EMBL/GenBank/DDBJ databases">
        <title>Draft genome assembly of a fouling barnacle, Amphibalanus amphitrite (Darwin, 1854): The first reference genome for Thecostraca.</title>
        <authorList>
            <person name="Kim W."/>
        </authorList>
    </citation>
    <scope>NUCLEOTIDE SEQUENCE [LARGE SCALE GENOMIC DNA]</scope>
    <source>
        <strain evidence="6">SNU_AA5</strain>
        <tissue evidence="6">Soma without cirri and trophi</tissue>
    </source>
</reference>
<organism evidence="6 7">
    <name type="scientific">Amphibalanus amphitrite</name>
    <name type="common">Striped barnacle</name>
    <name type="synonym">Balanus amphitrite</name>
    <dbReference type="NCBI Taxonomy" id="1232801"/>
    <lineage>
        <taxon>Eukaryota</taxon>
        <taxon>Metazoa</taxon>
        <taxon>Ecdysozoa</taxon>
        <taxon>Arthropoda</taxon>
        <taxon>Crustacea</taxon>
        <taxon>Multicrustacea</taxon>
        <taxon>Cirripedia</taxon>
        <taxon>Thoracica</taxon>
        <taxon>Thoracicalcarea</taxon>
        <taxon>Balanomorpha</taxon>
        <taxon>Balanoidea</taxon>
        <taxon>Balanidae</taxon>
        <taxon>Amphibalaninae</taxon>
        <taxon>Amphibalanus</taxon>
    </lineage>
</organism>
<dbReference type="PANTHER" id="PTHR11851">
    <property type="entry name" value="METALLOPROTEASE"/>
    <property type="match status" value="1"/>
</dbReference>
<comment type="caution">
    <text evidence="6">The sequence shown here is derived from an EMBL/GenBank/DDBJ whole genome shotgun (WGS) entry which is preliminary data.</text>
</comment>
<dbReference type="EMBL" id="VIIS01000433">
    <property type="protein sequence ID" value="KAF0309123.1"/>
    <property type="molecule type" value="Genomic_DNA"/>
</dbReference>
<evidence type="ECO:0000256" key="3">
    <source>
        <dbReference type="ARBA" id="ARBA00023128"/>
    </source>
</evidence>
<dbReference type="Gene3D" id="3.30.830.10">
    <property type="entry name" value="Metalloenzyme, LuxS/M16 peptidase-like"/>
    <property type="match status" value="2"/>
</dbReference>
<feature type="domain" description="Peptidase M16 N-terminal" evidence="4">
    <location>
        <begin position="48"/>
        <end position="192"/>
    </location>
</feature>
<dbReference type="InterPro" id="IPR011765">
    <property type="entry name" value="Pept_M16_N"/>
</dbReference>
<sequence length="443" mass="45655">MASKLMKSNILRSLPARRFAAQAATKSSDYGVLPREPLKTTTLPNGVVVASIENQSPLSRVAIAVRGGSRYETPENRGATHLLRIVAGLTNAENTAFGLTRELQQLGASLACSADREVLIYSADATRNHMDVVMELLANAATRQVFKPWEITDIKPHLKLDVETTPAEVSLIEDLHLAAFRQSDLGNSVVAPHHLIGQLGPDQLASHLSRTLLAGRTAVCGTGIDHETLVEYAQGLQLPQGEGPAPAARYGGGELRTEIGGGVALVAVAAEGAGRSAATAAQQAVLQAVLGAGAVVKYGAGRGVLGAAAAQAGGAAAALNAVYSDTGLVGYTVAAEADKAGQVIEAVNKAFKTTSLTAEDVNRGKALAKAAVLRADDNSGSCVETMGVQGASLGKVSAVTDALAAIDAVKLSDVQTLHKRLVGGKLSMAARGNLRTVPYLDQL</sequence>
<dbReference type="SUPFAM" id="SSF63411">
    <property type="entry name" value="LuxS/MPP-like metallohydrolase"/>
    <property type="match status" value="2"/>
</dbReference>
<dbReference type="GO" id="GO:0046872">
    <property type="term" value="F:metal ion binding"/>
    <property type="evidence" value="ECO:0007669"/>
    <property type="project" value="InterPro"/>
</dbReference>
<evidence type="ECO:0000259" key="4">
    <source>
        <dbReference type="Pfam" id="PF00675"/>
    </source>
</evidence>
<protein>
    <submittedName>
        <fullName evidence="6">Cytochrome b-c1 complex subunit 2, mitochondrial</fullName>
    </submittedName>
</protein>
<dbReference type="FunFam" id="3.30.830.10:FF:000039">
    <property type="entry name" value="Ubiquinol-cytochrome c reductase core subunit 2"/>
    <property type="match status" value="1"/>
</dbReference>
<dbReference type="InterPro" id="IPR011249">
    <property type="entry name" value="Metalloenz_LuxS/M16"/>
</dbReference>
<gene>
    <name evidence="6" type="primary">UQCRC2_0</name>
    <name evidence="6" type="ORF">FJT64_019725</name>
</gene>
<comment type="subcellular location">
    <subcellularLocation>
        <location evidence="1">Mitochondrion</location>
    </subcellularLocation>
</comment>
<evidence type="ECO:0000256" key="1">
    <source>
        <dbReference type="ARBA" id="ARBA00004173"/>
    </source>
</evidence>
<dbReference type="GO" id="GO:0016020">
    <property type="term" value="C:membrane"/>
    <property type="evidence" value="ECO:0007669"/>
    <property type="project" value="UniProtKB-ARBA"/>
</dbReference>
<feature type="domain" description="Peptidase M16 C-terminal" evidence="5">
    <location>
        <begin position="202"/>
        <end position="365"/>
    </location>
</feature>
<dbReference type="Pfam" id="PF00675">
    <property type="entry name" value="Peptidase_M16"/>
    <property type="match status" value="1"/>
</dbReference>
<evidence type="ECO:0000313" key="6">
    <source>
        <dbReference type="EMBL" id="KAF0309123.1"/>
    </source>
</evidence>
<name>A0A6A4WT08_AMPAM</name>
<proteinExistence type="predicted"/>
<keyword evidence="3" id="KW-0496">Mitochondrion</keyword>
<dbReference type="Pfam" id="PF05193">
    <property type="entry name" value="Peptidase_M16_C"/>
    <property type="match status" value="1"/>
</dbReference>
<keyword evidence="2" id="KW-0809">Transit peptide</keyword>
<keyword evidence="7" id="KW-1185">Reference proteome</keyword>
<dbReference type="FunFam" id="3.30.830.10:FF:000021">
    <property type="entry name" value="Cytochrome b-c1 complex subunit 2"/>
    <property type="match status" value="1"/>
</dbReference>
<dbReference type="OrthoDB" id="6369905at2759"/>
<dbReference type="GO" id="GO:0005739">
    <property type="term" value="C:mitochondrion"/>
    <property type="evidence" value="ECO:0007669"/>
    <property type="project" value="UniProtKB-SubCell"/>
</dbReference>
<evidence type="ECO:0000256" key="2">
    <source>
        <dbReference type="ARBA" id="ARBA00022946"/>
    </source>
</evidence>
<dbReference type="InterPro" id="IPR050361">
    <property type="entry name" value="MPP/UQCRC_Complex"/>
</dbReference>
<dbReference type="PANTHER" id="PTHR11851:SF226">
    <property type="entry name" value="CYTOCHROME B-C1 COMPLEX SUBUNIT 2, MITOCHONDRIAL"/>
    <property type="match status" value="1"/>
</dbReference>
<evidence type="ECO:0000259" key="5">
    <source>
        <dbReference type="Pfam" id="PF05193"/>
    </source>
</evidence>
<dbReference type="Proteomes" id="UP000440578">
    <property type="component" value="Unassembled WGS sequence"/>
</dbReference>
<dbReference type="AlphaFoldDB" id="A0A6A4WT08"/>
<accession>A0A6A4WT08</accession>
<dbReference type="InterPro" id="IPR007863">
    <property type="entry name" value="Peptidase_M16_C"/>
</dbReference>